<protein>
    <submittedName>
        <fullName evidence="1">Uncharacterized protein</fullName>
    </submittedName>
</protein>
<accession>A0A422MES2</accession>
<dbReference type="AlphaFoldDB" id="A0A422MES2"/>
<dbReference type="Proteomes" id="UP000285532">
    <property type="component" value="Unassembled WGS sequence"/>
</dbReference>
<organism evidence="1 2">
    <name type="scientific">Lacticaseibacillus paracasei</name>
    <name type="common">Lactobacillus paracasei</name>
    <dbReference type="NCBI Taxonomy" id="1597"/>
    <lineage>
        <taxon>Bacteria</taxon>
        <taxon>Bacillati</taxon>
        <taxon>Bacillota</taxon>
        <taxon>Bacilli</taxon>
        <taxon>Lactobacillales</taxon>
        <taxon>Lactobacillaceae</taxon>
        <taxon>Lacticaseibacillus</taxon>
    </lineage>
</organism>
<evidence type="ECO:0000313" key="1">
    <source>
        <dbReference type="EMBL" id="RND90113.1"/>
    </source>
</evidence>
<evidence type="ECO:0000313" key="2">
    <source>
        <dbReference type="Proteomes" id="UP000285532"/>
    </source>
</evidence>
<name>A0A422MES2_LACPA</name>
<dbReference type="EMBL" id="LKFU01000004">
    <property type="protein sequence ID" value="RND90113.1"/>
    <property type="molecule type" value="Genomic_DNA"/>
</dbReference>
<sequence length="46" mass="5308">MRGTILAIFVSERKVHTTESRKKAKMKSMVNDSSLPDLFERMIDIP</sequence>
<comment type="caution">
    <text evidence="1">The sequence shown here is derived from an EMBL/GenBank/DDBJ whole genome shotgun (WGS) entry which is preliminary data.</text>
</comment>
<reference evidence="1 2" key="1">
    <citation type="journal article" date="2018" name="Front. Microbiol.">
        <title>Conversion of Methionine to Cysteine in Lactobacillus paracasei Depends on the Highly Mobile cysK-ctl-cysE Gene Cluster.</title>
        <authorList>
            <person name="Wuthrich D."/>
            <person name="Irmler S."/>
            <person name="Berthoud H."/>
            <person name="Guggenbuhl B."/>
            <person name="Eugster E."/>
            <person name="Bruggmann R."/>
        </authorList>
    </citation>
    <scope>NUCLEOTIDE SEQUENCE [LARGE SCALE GENOMIC DNA]</scope>
    <source>
        <strain evidence="1 2">FAM18172</strain>
    </source>
</reference>
<gene>
    <name evidence="1" type="ORF">FAM18172_00057</name>
</gene>
<proteinExistence type="predicted"/>